<dbReference type="AlphaFoldDB" id="A0AAV5V6L4"/>
<comment type="caution">
    <text evidence="1">The sequence shown here is derived from an EMBL/GenBank/DDBJ whole genome shotgun (WGS) entry which is preliminary data.</text>
</comment>
<accession>A0AAV5V6L4</accession>
<evidence type="ECO:0000313" key="1">
    <source>
        <dbReference type="EMBL" id="GMT14778.1"/>
    </source>
</evidence>
<feature type="non-terminal residue" evidence="1">
    <location>
        <position position="1"/>
    </location>
</feature>
<sequence length="609" mass="67433">LFIFSMKLKDFPTREGITALSSYGHSSSVLVACEKELFLLFGVNLLSGSVQFTKNVRLVSSVSLPSSITQIIPDPNGPRVALLGENFVAILSVPIELWSTCGVTELLQSKYFCECSFLQENIFLGEAQPIQLIWTTEVDGDETTTFLALLSSDCAIRFYELNASTGIDYPRVKVDLLSLMPLLSPSNSNRYGLFKSLASFTILSHFSRLWHVLLIDTDGESHIAAVYKSSAQTHSVYPLDLPIELMSARVVPSRRDVPFTSLVAASSNGVVHHLIALVNEESVDGIRVVDSVSLPSPIVSLSSTKDGALIHSTTALHTLDITPCTQYLTAIALGASMPKWEGMELVECARAMKECFLLSLPALSLEVENDSTILVYATNNGLESSTLFRQWESKWMESSKPGPSSVSSIKSIEEKLKEMLKAVKVVTKNIGSSKNDESEIISTLISTLTTIKHNFEVFRNCVHFASTSVVGDSMARLDAVGGARRTQDGDIISLYESLCQAEERLYNNRVLTEELVRKANILWNSLSNRSVDTEMEAEMMRTLKEHSKQLDEMTRAVPKVTLDMEKVKREISQSTESTTRLKRRANVVSIREEIEALESRCDSIEKMMV</sequence>
<feature type="non-terminal residue" evidence="1">
    <location>
        <position position="609"/>
    </location>
</feature>
<dbReference type="Proteomes" id="UP001432322">
    <property type="component" value="Unassembled WGS sequence"/>
</dbReference>
<organism evidence="1 2">
    <name type="scientific">Pristionchus fissidentatus</name>
    <dbReference type="NCBI Taxonomy" id="1538716"/>
    <lineage>
        <taxon>Eukaryota</taxon>
        <taxon>Metazoa</taxon>
        <taxon>Ecdysozoa</taxon>
        <taxon>Nematoda</taxon>
        <taxon>Chromadorea</taxon>
        <taxon>Rhabditida</taxon>
        <taxon>Rhabditina</taxon>
        <taxon>Diplogasteromorpha</taxon>
        <taxon>Diplogasteroidea</taxon>
        <taxon>Neodiplogasteridae</taxon>
        <taxon>Pristionchus</taxon>
    </lineage>
</organism>
<proteinExistence type="predicted"/>
<evidence type="ECO:0000313" key="2">
    <source>
        <dbReference type="Proteomes" id="UP001432322"/>
    </source>
</evidence>
<dbReference type="EMBL" id="BTSY01000002">
    <property type="protein sequence ID" value="GMT14778.1"/>
    <property type="molecule type" value="Genomic_DNA"/>
</dbReference>
<gene>
    <name evidence="1" type="ORF">PFISCL1PPCAC_6075</name>
</gene>
<name>A0AAV5V6L4_9BILA</name>
<keyword evidence="2" id="KW-1185">Reference proteome</keyword>
<protein>
    <submittedName>
        <fullName evidence="1">Uncharacterized protein</fullName>
    </submittedName>
</protein>
<reference evidence="1" key="1">
    <citation type="submission" date="2023-10" db="EMBL/GenBank/DDBJ databases">
        <title>Genome assembly of Pristionchus species.</title>
        <authorList>
            <person name="Yoshida K."/>
            <person name="Sommer R.J."/>
        </authorList>
    </citation>
    <scope>NUCLEOTIDE SEQUENCE</scope>
    <source>
        <strain evidence="1">RS5133</strain>
    </source>
</reference>